<dbReference type="Pfam" id="PF06739">
    <property type="entry name" value="SBBP"/>
    <property type="match status" value="1"/>
</dbReference>
<proteinExistence type="predicted"/>
<dbReference type="InterPro" id="IPR026341">
    <property type="entry name" value="T9SS_type_B"/>
</dbReference>
<gene>
    <name evidence="2" type="ORF">SAMN05444277_102315</name>
</gene>
<dbReference type="InterPro" id="IPR057708">
    <property type="entry name" value="DUF7948"/>
</dbReference>
<evidence type="ECO:0000313" key="3">
    <source>
        <dbReference type="Proteomes" id="UP000199031"/>
    </source>
</evidence>
<dbReference type="OrthoDB" id="1652165at2"/>
<dbReference type="InterPro" id="IPR010620">
    <property type="entry name" value="SBBP_repeat"/>
</dbReference>
<dbReference type="Pfam" id="PF13585">
    <property type="entry name" value="CHU_C"/>
    <property type="match status" value="1"/>
</dbReference>
<dbReference type="PANTHER" id="PTHR35580:SF1">
    <property type="entry name" value="PHYTASE-LIKE DOMAIN-CONTAINING PROTEIN"/>
    <property type="match status" value="1"/>
</dbReference>
<dbReference type="PANTHER" id="PTHR35580">
    <property type="entry name" value="CELL SURFACE GLYCOPROTEIN (S-LAYER PROTEIN)-LIKE PROTEIN"/>
    <property type="match status" value="1"/>
</dbReference>
<dbReference type="Gene3D" id="2.60.40.10">
    <property type="entry name" value="Immunoglobulins"/>
    <property type="match status" value="4"/>
</dbReference>
<dbReference type="InterPro" id="IPR052918">
    <property type="entry name" value="Motility_Chemotaxis_Reg"/>
</dbReference>
<dbReference type="AlphaFoldDB" id="A0A1I5TUM3"/>
<organism evidence="2 3">
    <name type="scientific">Parafilimonas terrae</name>
    <dbReference type="NCBI Taxonomy" id="1465490"/>
    <lineage>
        <taxon>Bacteria</taxon>
        <taxon>Pseudomonadati</taxon>
        <taxon>Bacteroidota</taxon>
        <taxon>Chitinophagia</taxon>
        <taxon>Chitinophagales</taxon>
        <taxon>Chitinophagaceae</taxon>
        <taxon>Parafilimonas</taxon>
    </lineage>
</organism>
<evidence type="ECO:0000259" key="1">
    <source>
        <dbReference type="PROSITE" id="PS50093"/>
    </source>
</evidence>
<feature type="domain" description="PKD" evidence="1">
    <location>
        <begin position="810"/>
        <end position="861"/>
    </location>
</feature>
<feature type="domain" description="PKD" evidence="1">
    <location>
        <begin position="985"/>
        <end position="1039"/>
    </location>
</feature>
<dbReference type="STRING" id="1465490.SAMN05444277_102315"/>
<dbReference type="InterPro" id="IPR035986">
    <property type="entry name" value="PKD_dom_sf"/>
</dbReference>
<sequence>MRHILILVVILFTAFTAQRLNAQYLQFVENKGQWDNSIKFKSDFKGGALYLKPSGYKVALHDKDDMRKLADFFGGHLDSTAIKGRLKSLPGLVLHSHAYEISFLGADSNAVAVPDKPLSIVNNYFIGSDSSKWKTGCRVYNGITYKNVYKNIDVRYYSDNGNLKYDIIINPGADISKLAMRFNGLDGLLLNKYGNLTMKTSVGEVYQSIPSSYQLGKAVRTAVKAAFKLEGNTVRFKLDKYDKSQTLIIDPTEIFSSFTGSLSDNWGYTATYDNEGNFYAGGIVFDDGFDPRHVGGYDQTFNGGDASEGRAGAYDISLIKFNPTGSLALYATYFGGSGDEQPHSLVTDSKGNLIISGRTSSTNFPTTADTYGKGGGFDIFLAKFSPDGKTLLASRKFGGSGADGVNISPKYVSSGASTTRRNYGDDARSEVITDYQDNIYLASCTQSEDFPTTSNAFDKALGGTQDGVFIKASSDLGNIFTSTLIGGKGNDAAFVLNISPTTGTIYIAGGTSSSDLAVRGSNAPQGIIYNSYQGGDVDGFIAAISSDANTLLKICYVGGKGNDIVYGVQTDKFGYPYIMGTTNVSLPVYKSTFNSVSGQQDGKQFITKLNPDLTEVIYSANFGSKSGVPNISPTAFLVDICGNVYVSGWGGKANNEYYGSSQSTVGMSTTANAISRQTDGNDFYFFVLEKDAMGQLFGSYFGTFGTDPGVYGDHVDGGTSRFDRRGVIYQAVCANCNKTGVFPTTTGAWSSGNPAQTGAYCNEAAVKIAFELSGVIASIQPSINGVPRDSIGCTPLTVDFRDTIALGKLYRWDFGDGNQTTTTAPTASHTYNNVGDYRVRLISIDSSSCNVADTAFITIRARSNEAKLGMKVTKLLPCESFNYQFDNTSIPPSGYTFQADDFTWDFGDGTVINTNATTLTHQYAASGVYNVKLYLHDSMFCNSPDSVVYQLRVASTLKAQFETPATGCAPYNAVFNNTSLGGQNFLWDFGDGETSADAYPIHLYENPGTYTIKLTVTDNLTCNPIDDTTVTISVYEGPVSSFIYSPTTPKENTPYEFTNSSTGAVNYKWEFGDGDSLITSSMLPVTHIYNTAGSYRVCLIAFNQYGCSDTSCQQVTAIVTPVVDVPNAFTPNGDGANDVVFVKGYGIDKMSWRIYNRWGQLVFVSTNINFGWDGRFKGALQPQDVYVYTLSVQFTDGTKYSKKGDITLLR</sequence>
<dbReference type="Proteomes" id="UP000199031">
    <property type="component" value="Unassembled WGS sequence"/>
</dbReference>
<dbReference type="SMART" id="SM00089">
    <property type="entry name" value="PKD"/>
    <property type="match status" value="4"/>
</dbReference>
<dbReference type="RefSeq" id="WP_090656128.1">
    <property type="nucleotide sequence ID" value="NZ_FOXQ01000002.1"/>
</dbReference>
<dbReference type="InterPro" id="IPR013783">
    <property type="entry name" value="Ig-like_fold"/>
</dbReference>
<dbReference type="InterPro" id="IPR022409">
    <property type="entry name" value="PKD/Chitinase_dom"/>
</dbReference>
<dbReference type="SUPFAM" id="SSF49299">
    <property type="entry name" value="PKD domain"/>
    <property type="match status" value="4"/>
</dbReference>
<protein>
    <submittedName>
        <fullName evidence="2">Gliding motility-associated C-terminal domain-containing protein</fullName>
    </submittedName>
</protein>
<dbReference type="Pfam" id="PF18911">
    <property type="entry name" value="PKD_4"/>
    <property type="match status" value="3"/>
</dbReference>
<dbReference type="EMBL" id="FOXQ01000002">
    <property type="protein sequence ID" value="SFP86770.1"/>
    <property type="molecule type" value="Genomic_DNA"/>
</dbReference>
<dbReference type="NCBIfam" id="TIGR04131">
    <property type="entry name" value="Bac_Flav_CTERM"/>
    <property type="match status" value="1"/>
</dbReference>
<evidence type="ECO:0000313" key="2">
    <source>
        <dbReference type="EMBL" id="SFP86770.1"/>
    </source>
</evidence>
<feature type="domain" description="PKD" evidence="1">
    <location>
        <begin position="1059"/>
        <end position="1106"/>
    </location>
</feature>
<name>A0A1I5TUM3_9BACT</name>
<keyword evidence="3" id="KW-1185">Reference proteome</keyword>
<dbReference type="Pfam" id="PF00801">
    <property type="entry name" value="PKD"/>
    <property type="match status" value="1"/>
</dbReference>
<feature type="domain" description="PKD" evidence="1">
    <location>
        <begin position="902"/>
        <end position="938"/>
    </location>
</feature>
<dbReference type="Pfam" id="PF25778">
    <property type="entry name" value="DUF7948"/>
    <property type="match status" value="1"/>
</dbReference>
<accession>A0A1I5TUM3</accession>
<dbReference type="PROSITE" id="PS50093">
    <property type="entry name" value="PKD"/>
    <property type="match status" value="4"/>
</dbReference>
<dbReference type="CDD" id="cd00146">
    <property type="entry name" value="PKD"/>
    <property type="match status" value="4"/>
</dbReference>
<dbReference type="InterPro" id="IPR000601">
    <property type="entry name" value="PKD_dom"/>
</dbReference>
<reference evidence="2 3" key="1">
    <citation type="submission" date="2016-10" db="EMBL/GenBank/DDBJ databases">
        <authorList>
            <person name="de Groot N.N."/>
        </authorList>
    </citation>
    <scope>NUCLEOTIDE SEQUENCE [LARGE SCALE GENOMIC DNA]</scope>
    <source>
        <strain evidence="2 3">DSM 28286</strain>
    </source>
</reference>